<dbReference type="GeneID" id="301124578"/>
<accession>A0A161ZWI2</accession>
<evidence type="ECO:0000313" key="1">
    <source>
        <dbReference type="EMBL" id="KZN97817.1"/>
    </source>
</evidence>
<reference evidence="1 2" key="1">
    <citation type="submission" date="2016-04" db="EMBL/GenBank/DDBJ databases">
        <title>Draft genome sequence of Aeribacillus pallidus 8m3 from petroleum reservoir.</title>
        <authorList>
            <person name="Poltaraus A.B."/>
            <person name="Nazina T.N."/>
            <person name="Tourova T.P."/>
            <person name="Malakho S.M."/>
            <person name="Korshunova A.V."/>
            <person name="Sokolova D.S."/>
        </authorList>
    </citation>
    <scope>NUCLEOTIDE SEQUENCE [LARGE SCALE GENOMIC DNA]</scope>
    <source>
        <strain evidence="1 2">8m3</strain>
    </source>
</reference>
<protein>
    <submittedName>
        <fullName evidence="1">Cytosolic protein</fullName>
    </submittedName>
</protein>
<organism evidence="1 2">
    <name type="scientific">Aeribacillus pallidus</name>
    <dbReference type="NCBI Taxonomy" id="33936"/>
    <lineage>
        <taxon>Bacteria</taxon>
        <taxon>Bacillati</taxon>
        <taxon>Bacillota</taxon>
        <taxon>Bacilli</taxon>
        <taxon>Bacillales</taxon>
        <taxon>Bacillaceae</taxon>
        <taxon>Aeribacillus</taxon>
    </lineage>
</organism>
<evidence type="ECO:0000313" key="2">
    <source>
        <dbReference type="Proteomes" id="UP000076476"/>
    </source>
</evidence>
<dbReference type="AlphaFoldDB" id="A0A163YZI0"/>
<dbReference type="GO" id="GO:0045892">
    <property type="term" value="P:negative regulation of DNA-templated transcription"/>
    <property type="evidence" value="ECO:0007669"/>
    <property type="project" value="UniProtKB-ARBA"/>
</dbReference>
<dbReference type="RefSeq" id="WP_063386497.1">
    <property type="nucleotide sequence ID" value="NZ_LVHY01000110.1"/>
</dbReference>
<dbReference type="GO" id="GO:0046872">
    <property type="term" value="F:metal ion binding"/>
    <property type="evidence" value="ECO:0007669"/>
    <property type="project" value="InterPro"/>
</dbReference>
<dbReference type="Pfam" id="PF02583">
    <property type="entry name" value="Trns_repr_metal"/>
    <property type="match status" value="1"/>
</dbReference>
<keyword evidence="2" id="KW-1185">Reference proteome</keyword>
<dbReference type="CDD" id="cd10158">
    <property type="entry name" value="CsoR-like_DUF156_1"/>
    <property type="match status" value="1"/>
</dbReference>
<name>A0A163YZI0_9BACI</name>
<proteinExistence type="predicted"/>
<dbReference type="InterPro" id="IPR003735">
    <property type="entry name" value="Metal_Tscrpt_repr"/>
</dbReference>
<dbReference type="PANTHER" id="PTHR33677:SF3">
    <property type="entry name" value="COPPER-SENSING TRANSCRIPTIONAL REPRESSOR RICR"/>
    <property type="match status" value="1"/>
</dbReference>
<comment type="caution">
    <text evidence="1">The sequence shown here is derived from an EMBL/GenBank/DDBJ whole genome shotgun (WGS) entry which is preliminary data.</text>
</comment>
<dbReference type="EMBL" id="LWBR01000005">
    <property type="protein sequence ID" value="KZN97817.1"/>
    <property type="molecule type" value="Genomic_DNA"/>
</dbReference>
<sequence>MCQNHHHQNHEHKYRKQVINRLARIEGHVRSIKEMAIEGRDCPEILLQIAAVRKALDNAAKVIFVDHMENCLVNAVHQGNEEQVLNDLKKALENFIR</sequence>
<dbReference type="Proteomes" id="UP000076476">
    <property type="component" value="Unassembled WGS sequence"/>
</dbReference>
<dbReference type="GO" id="GO:0003677">
    <property type="term" value="F:DNA binding"/>
    <property type="evidence" value="ECO:0007669"/>
    <property type="project" value="InterPro"/>
</dbReference>
<dbReference type="OrthoDB" id="9811244at2"/>
<accession>A0A163YZI0</accession>
<dbReference type="Gene3D" id="1.20.58.1000">
    <property type="entry name" value="Metal-sensitive repressor, helix protomer"/>
    <property type="match status" value="1"/>
</dbReference>
<dbReference type="InterPro" id="IPR038390">
    <property type="entry name" value="Metal_Tscrpt_repr_sf"/>
</dbReference>
<gene>
    <name evidence="1" type="ORF">AZI98_01345</name>
</gene>
<dbReference type="PANTHER" id="PTHR33677">
    <property type="entry name" value="TRANSCRIPTIONAL REPRESSOR FRMR-RELATED"/>
    <property type="match status" value="1"/>
</dbReference>
<dbReference type="STRING" id="33936.AZI98_01345"/>